<dbReference type="PANTHER" id="PTHR10252:SF106">
    <property type="entry name" value="NUCLEAR TRANSCRIPTION FACTOR Y SUBUNIT C-3-RELATED"/>
    <property type="match status" value="1"/>
</dbReference>
<dbReference type="GO" id="GO:0000981">
    <property type="term" value="F:DNA-binding transcription factor activity, RNA polymerase II-specific"/>
    <property type="evidence" value="ECO:0000318"/>
    <property type="project" value="GO_Central"/>
</dbReference>
<keyword evidence="4" id="KW-0804">Transcription</keyword>
<evidence type="ECO:0000313" key="9">
    <source>
        <dbReference type="EMBL" id="KMZ64202.1"/>
    </source>
</evidence>
<evidence type="ECO:0000256" key="7">
    <source>
        <dbReference type="SAM" id="MobiDB-lite"/>
    </source>
</evidence>
<keyword evidence="3" id="KW-0238">DNA-binding</keyword>
<evidence type="ECO:0000313" key="10">
    <source>
        <dbReference type="Proteomes" id="UP000036987"/>
    </source>
</evidence>
<dbReference type="GO" id="GO:0005634">
    <property type="term" value="C:nucleus"/>
    <property type="evidence" value="ECO:0000318"/>
    <property type="project" value="GO_Central"/>
</dbReference>
<dbReference type="GO" id="GO:0003677">
    <property type="term" value="F:DNA binding"/>
    <property type="evidence" value="ECO:0007669"/>
    <property type="project" value="UniProtKB-KW"/>
</dbReference>
<feature type="region of interest" description="Disordered" evidence="7">
    <location>
        <begin position="1"/>
        <end position="40"/>
    </location>
</feature>
<dbReference type="GO" id="GO:0006357">
    <property type="term" value="P:regulation of transcription by RNA polymerase II"/>
    <property type="evidence" value="ECO:0000318"/>
    <property type="project" value="GO_Central"/>
</dbReference>
<feature type="domain" description="Transcription factor CBF/NF-Y/archaeal histone" evidence="8">
    <location>
        <begin position="86"/>
        <end position="149"/>
    </location>
</feature>
<dbReference type="OrthoDB" id="1272441at2759"/>
<evidence type="ECO:0000256" key="1">
    <source>
        <dbReference type="ARBA" id="ARBA00004123"/>
    </source>
</evidence>
<proteinExistence type="inferred from homology"/>
<dbReference type="STRING" id="29655.A0A0K9P7J7"/>
<keyword evidence="5" id="KW-0539">Nucleus</keyword>
<comment type="subcellular location">
    <subcellularLocation>
        <location evidence="1">Nucleus</location>
    </subcellularLocation>
</comment>
<dbReference type="CDD" id="cd22908">
    <property type="entry name" value="HFD_NFYC-like"/>
    <property type="match status" value="1"/>
</dbReference>
<dbReference type="SUPFAM" id="SSF47113">
    <property type="entry name" value="Histone-fold"/>
    <property type="match status" value="1"/>
</dbReference>
<dbReference type="FunFam" id="1.10.20.10:FF:000006">
    <property type="entry name" value="Nuclear transcription factor Y subunit gamma"/>
    <property type="match status" value="1"/>
</dbReference>
<gene>
    <name evidence="9" type="ORF">ZOSMA_37G00820</name>
</gene>
<evidence type="ECO:0000256" key="6">
    <source>
        <dbReference type="ARBA" id="ARBA00038129"/>
    </source>
</evidence>
<organism evidence="9 10">
    <name type="scientific">Zostera marina</name>
    <name type="common">Eelgrass</name>
    <dbReference type="NCBI Taxonomy" id="29655"/>
    <lineage>
        <taxon>Eukaryota</taxon>
        <taxon>Viridiplantae</taxon>
        <taxon>Streptophyta</taxon>
        <taxon>Embryophyta</taxon>
        <taxon>Tracheophyta</taxon>
        <taxon>Spermatophyta</taxon>
        <taxon>Magnoliopsida</taxon>
        <taxon>Liliopsida</taxon>
        <taxon>Zosteraceae</taxon>
        <taxon>Zostera</taxon>
    </lineage>
</organism>
<protein>
    <submittedName>
        <fullName evidence="9">Nuclear transcription factor Y subunit C-2</fullName>
    </submittedName>
</protein>
<dbReference type="AlphaFoldDB" id="A0A0K9P7J7"/>
<dbReference type="InterPro" id="IPR050568">
    <property type="entry name" value="Transcr_DNA_Rep_Reg"/>
</dbReference>
<name>A0A0K9P7J7_ZOSMR</name>
<comment type="similarity">
    <text evidence="6">Belongs to the NFYC/HAP5 subunit family.</text>
</comment>
<evidence type="ECO:0000256" key="2">
    <source>
        <dbReference type="ARBA" id="ARBA00023015"/>
    </source>
</evidence>
<dbReference type="InterPro" id="IPR003958">
    <property type="entry name" value="CBFA_NFYB_domain"/>
</dbReference>
<dbReference type="Proteomes" id="UP000036987">
    <property type="component" value="Unassembled WGS sequence"/>
</dbReference>
<keyword evidence="10" id="KW-1185">Reference proteome</keyword>
<dbReference type="Pfam" id="PF00808">
    <property type="entry name" value="CBFD_NFYB_HMF"/>
    <property type="match status" value="1"/>
</dbReference>
<sequence>MDQKNDNDYSKNNNSEHNNQNYSTSLPSPLPPVKLSDKDPYSTVVMQQQQQQQVNNVIHYHLCQQDVFFADQTHDMLKMANFKTHNLPLAKIKKIMKSDDDVHMIAAEAPVVFARACEMFILQLTRQSYGYTEESKRKTLQKTDIAMAISNNDIFDFLVDVLPTEDVKEEHSGVGLGSNSFYTVQ</sequence>
<comment type="caution">
    <text evidence="9">The sequence shown here is derived from an EMBL/GenBank/DDBJ whole genome shotgun (WGS) entry which is preliminary data.</text>
</comment>
<evidence type="ECO:0000256" key="4">
    <source>
        <dbReference type="ARBA" id="ARBA00023163"/>
    </source>
</evidence>
<keyword evidence="2" id="KW-0805">Transcription regulation</keyword>
<dbReference type="PANTHER" id="PTHR10252">
    <property type="entry name" value="HISTONE-LIKE TRANSCRIPTION FACTOR CCAAT-RELATED"/>
    <property type="match status" value="1"/>
</dbReference>
<feature type="compositionally biased region" description="Low complexity" evidence="7">
    <location>
        <begin position="10"/>
        <end position="27"/>
    </location>
</feature>
<reference evidence="10" key="1">
    <citation type="journal article" date="2016" name="Nature">
        <title>The genome of the seagrass Zostera marina reveals angiosperm adaptation to the sea.</title>
        <authorList>
            <person name="Olsen J.L."/>
            <person name="Rouze P."/>
            <person name="Verhelst B."/>
            <person name="Lin Y.-C."/>
            <person name="Bayer T."/>
            <person name="Collen J."/>
            <person name="Dattolo E."/>
            <person name="De Paoli E."/>
            <person name="Dittami S."/>
            <person name="Maumus F."/>
            <person name="Michel G."/>
            <person name="Kersting A."/>
            <person name="Lauritano C."/>
            <person name="Lohaus R."/>
            <person name="Toepel M."/>
            <person name="Tonon T."/>
            <person name="Vanneste K."/>
            <person name="Amirebrahimi M."/>
            <person name="Brakel J."/>
            <person name="Bostroem C."/>
            <person name="Chovatia M."/>
            <person name="Grimwood J."/>
            <person name="Jenkins J.W."/>
            <person name="Jueterbock A."/>
            <person name="Mraz A."/>
            <person name="Stam W.T."/>
            <person name="Tice H."/>
            <person name="Bornberg-Bauer E."/>
            <person name="Green P.J."/>
            <person name="Pearson G.A."/>
            <person name="Procaccini G."/>
            <person name="Duarte C.M."/>
            <person name="Schmutz J."/>
            <person name="Reusch T.B.H."/>
            <person name="Van de Peer Y."/>
        </authorList>
    </citation>
    <scope>NUCLEOTIDE SEQUENCE [LARGE SCALE GENOMIC DNA]</scope>
    <source>
        <strain evidence="10">cv. Finnish</strain>
    </source>
</reference>
<dbReference type="EMBL" id="LFYR01001173">
    <property type="protein sequence ID" value="KMZ64202.1"/>
    <property type="molecule type" value="Genomic_DNA"/>
</dbReference>
<evidence type="ECO:0000259" key="8">
    <source>
        <dbReference type="Pfam" id="PF00808"/>
    </source>
</evidence>
<accession>A0A0K9P7J7</accession>
<evidence type="ECO:0000256" key="3">
    <source>
        <dbReference type="ARBA" id="ARBA00023125"/>
    </source>
</evidence>
<dbReference type="Gene3D" id="1.10.20.10">
    <property type="entry name" value="Histone, subunit A"/>
    <property type="match status" value="1"/>
</dbReference>
<dbReference type="GO" id="GO:0046982">
    <property type="term" value="F:protein heterodimerization activity"/>
    <property type="evidence" value="ECO:0007669"/>
    <property type="project" value="InterPro"/>
</dbReference>
<dbReference type="InterPro" id="IPR009072">
    <property type="entry name" value="Histone-fold"/>
</dbReference>
<evidence type="ECO:0000256" key="5">
    <source>
        <dbReference type="ARBA" id="ARBA00023242"/>
    </source>
</evidence>